<feature type="transmembrane region" description="Helical" evidence="1">
    <location>
        <begin position="7"/>
        <end position="30"/>
    </location>
</feature>
<reference evidence="2 3" key="1">
    <citation type="submission" date="2017-08" db="EMBL/GenBank/DDBJ databases">
        <title>Infants hospitalized years apart are colonized by the same room-sourced microbial strains.</title>
        <authorList>
            <person name="Brooks B."/>
            <person name="Olm M.R."/>
            <person name="Firek B.A."/>
            <person name="Baker R."/>
            <person name="Thomas B.C."/>
            <person name="Morowitz M.J."/>
            <person name="Banfield J.F."/>
        </authorList>
    </citation>
    <scope>NUCLEOTIDE SEQUENCE [LARGE SCALE GENOMIC DNA]</scope>
    <source>
        <strain evidence="2">S2_005_003_R2_47</strain>
    </source>
</reference>
<organism evidence="2 3">
    <name type="scientific">Sphingopyxis macrogoltabida</name>
    <name type="common">Sphingomonas macrogoltabidus</name>
    <dbReference type="NCBI Taxonomy" id="33050"/>
    <lineage>
        <taxon>Bacteria</taxon>
        <taxon>Pseudomonadati</taxon>
        <taxon>Pseudomonadota</taxon>
        <taxon>Alphaproteobacteria</taxon>
        <taxon>Sphingomonadales</taxon>
        <taxon>Sphingomonadaceae</taxon>
        <taxon>Sphingopyxis</taxon>
    </lineage>
</organism>
<dbReference type="EMBL" id="QFPJ01000035">
    <property type="protein sequence ID" value="PZQ21178.1"/>
    <property type="molecule type" value="Genomic_DNA"/>
</dbReference>
<protein>
    <submittedName>
        <fullName evidence="2">Uncharacterized protein</fullName>
    </submittedName>
</protein>
<comment type="caution">
    <text evidence="2">The sequence shown here is derived from an EMBL/GenBank/DDBJ whole genome shotgun (WGS) entry which is preliminary data.</text>
</comment>
<evidence type="ECO:0000313" key="2">
    <source>
        <dbReference type="EMBL" id="PZQ21178.1"/>
    </source>
</evidence>
<keyword evidence="1" id="KW-1133">Transmembrane helix</keyword>
<keyword evidence="1" id="KW-0472">Membrane</keyword>
<proteinExistence type="predicted"/>
<accession>A0A2W5L0V3</accession>
<sequence>MIGRVRSFIAANALAIMGGFTAVAIGVAAIQSVQLHGLKIGPIAIEGCRDKASRFEAQAKAAAETVAQSEGLRAQEQVQDRQSYSAQSYACDDRVTIAREAAHTIAEVTKVADTPHSSAAGSIIGAGSLRRIIGQDTGAEAAGLPARIVAAAPDGTGVAR</sequence>
<evidence type="ECO:0000313" key="3">
    <source>
        <dbReference type="Proteomes" id="UP000248597"/>
    </source>
</evidence>
<keyword evidence="1" id="KW-0812">Transmembrane</keyword>
<dbReference type="Proteomes" id="UP000248597">
    <property type="component" value="Unassembled WGS sequence"/>
</dbReference>
<dbReference type="AlphaFoldDB" id="A0A2W5L0V3"/>
<name>A0A2W5L0V3_SPHMC</name>
<evidence type="ECO:0000256" key="1">
    <source>
        <dbReference type="SAM" id="Phobius"/>
    </source>
</evidence>
<gene>
    <name evidence="2" type="ORF">DI569_13015</name>
</gene>